<dbReference type="InterPro" id="IPR051948">
    <property type="entry name" value="Hsp70_co-chaperone_J-domain"/>
</dbReference>
<evidence type="ECO:0000313" key="4">
    <source>
        <dbReference type="EMBL" id="CCC50888.1"/>
    </source>
</evidence>
<dbReference type="PROSITE" id="PS50076">
    <property type="entry name" value="DNAJ_2"/>
    <property type="match status" value="1"/>
</dbReference>
<keyword evidence="2" id="KW-0472">Membrane</keyword>
<dbReference type="Pfam" id="PF00226">
    <property type="entry name" value="DnaJ"/>
    <property type="match status" value="1"/>
</dbReference>
<dbReference type="Gene3D" id="1.10.287.110">
    <property type="entry name" value="DnaJ domain"/>
    <property type="match status" value="1"/>
</dbReference>
<gene>
    <name evidence="4" type="ORF">TVY486_0907090</name>
</gene>
<dbReference type="InterPro" id="IPR001623">
    <property type="entry name" value="DnaJ_domain"/>
</dbReference>
<dbReference type="CDD" id="cd06257">
    <property type="entry name" value="DnaJ"/>
    <property type="match status" value="1"/>
</dbReference>
<keyword evidence="2" id="KW-0812">Transmembrane</keyword>
<dbReference type="SUPFAM" id="SSF46565">
    <property type="entry name" value="Chaperone J-domain"/>
    <property type="match status" value="1"/>
</dbReference>
<feature type="transmembrane region" description="Helical" evidence="2">
    <location>
        <begin position="166"/>
        <end position="187"/>
    </location>
</feature>
<dbReference type="PRINTS" id="PR00625">
    <property type="entry name" value="JDOMAIN"/>
</dbReference>
<dbReference type="PANTHER" id="PTHR44360">
    <property type="entry name" value="DNAJ HOMOLOG SUBFAMILY B MEMBER 9"/>
    <property type="match status" value="1"/>
</dbReference>
<name>G0U3N1_TRYVY</name>
<evidence type="ECO:0000259" key="3">
    <source>
        <dbReference type="PROSITE" id="PS50076"/>
    </source>
</evidence>
<evidence type="ECO:0000256" key="1">
    <source>
        <dbReference type="ARBA" id="ARBA00023186"/>
    </source>
</evidence>
<dbReference type="GO" id="GO:0051087">
    <property type="term" value="F:protein-folding chaperone binding"/>
    <property type="evidence" value="ECO:0007669"/>
    <property type="project" value="TreeGrafter"/>
</dbReference>
<evidence type="ECO:0000256" key="2">
    <source>
        <dbReference type="SAM" id="Phobius"/>
    </source>
</evidence>
<dbReference type="VEuPathDB" id="TriTrypDB:TvY486_0907090"/>
<proteinExistence type="predicted"/>
<dbReference type="EMBL" id="HE573025">
    <property type="protein sequence ID" value="CCC50888.1"/>
    <property type="molecule type" value="Genomic_DNA"/>
</dbReference>
<dbReference type="InterPro" id="IPR018253">
    <property type="entry name" value="DnaJ_domain_CS"/>
</dbReference>
<feature type="domain" description="J" evidence="3">
    <location>
        <begin position="15"/>
        <end position="80"/>
    </location>
</feature>
<keyword evidence="2" id="KW-1133">Transmembrane helix</keyword>
<dbReference type="PROSITE" id="PS00636">
    <property type="entry name" value="DNAJ_1"/>
    <property type="match status" value="1"/>
</dbReference>
<protein>
    <submittedName>
        <fullName evidence="4">Putative chaperone DNAJ-like protein</fullName>
    </submittedName>
</protein>
<dbReference type="GO" id="GO:0005783">
    <property type="term" value="C:endoplasmic reticulum"/>
    <property type="evidence" value="ECO:0007669"/>
    <property type="project" value="TreeGrafter"/>
</dbReference>
<keyword evidence="1" id="KW-0143">Chaperone</keyword>
<dbReference type="GO" id="GO:0036503">
    <property type="term" value="P:ERAD pathway"/>
    <property type="evidence" value="ECO:0007669"/>
    <property type="project" value="TreeGrafter"/>
</dbReference>
<dbReference type="PANTHER" id="PTHR44360:SF1">
    <property type="entry name" value="DNAJ HOMOLOG SUBFAMILY B MEMBER 9"/>
    <property type="match status" value="1"/>
</dbReference>
<dbReference type="OMA" id="RINWILE"/>
<organism evidence="4">
    <name type="scientific">Trypanosoma vivax (strain Y486)</name>
    <dbReference type="NCBI Taxonomy" id="1055687"/>
    <lineage>
        <taxon>Eukaryota</taxon>
        <taxon>Discoba</taxon>
        <taxon>Euglenozoa</taxon>
        <taxon>Kinetoplastea</taxon>
        <taxon>Metakinetoplastina</taxon>
        <taxon>Trypanosomatida</taxon>
        <taxon>Trypanosomatidae</taxon>
        <taxon>Trypanosoma</taxon>
        <taxon>Duttonella</taxon>
    </lineage>
</organism>
<dbReference type="SMART" id="SM00271">
    <property type="entry name" value="DnaJ"/>
    <property type="match status" value="1"/>
</dbReference>
<dbReference type="InterPro" id="IPR036869">
    <property type="entry name" value="J_dom_sf"/>
</dbReference>
<dbReference type="GO" id="GO:0051787">
    <property type="term" value="F:misfolded protein binding"/>
    <property type="evidence" value="ECO:0007669"/>
    <property type="project" value="TreeGrafter"/>
</dbReference>
<dbReference type="AlphaFoldDB" id="G0U3N1"/>
<reference evidence="4" key="1">
    <citation type="journal article" date="2012" name="Proc. Natl. Acad. Sci. U.S.A.">
        <title>Antigenic diversity is generated by distinct evolutionary mechanisms in African trypanosome species.</title>
        <authorList>
            <person name="Jackson A.P."/>
            <person name="Berry A."/>
            <person name="Aslett M."/>
            <person name="Allison H.C."/>
            <person name="Burton P."/>
            <person name="Vavrova-Anderson J."/>
            <person name="Brown R."/>
            <person name="Browne H."/>
            <person name="Corton N."/>
            <person name="Hauser H."/>
            <person name="Gamble J."/>
            <person name="Gilderthorp R."/>
            <person name="Marcello L."/>
            <person name="McQuillan J."/>
            <person name="Otto T.D."/>
            <person name="Quail M.A."/>
            <person name="Sanders M.J."/>
            <person name="van Tonder A."/>
            <person name="Ginger M.L."/>
            <person name="Field M.C."/>
            <person name="Barry J.D."/>
            <person name="Hertz-Fowler C."/>
            <person name="Berriman M."/>
        </authorList>
    </citation>
    <scope>NUCLEOTIDE SEQUENCE</scope>
    <source>
        <strain evidence="4">Y486</strain>
    </source>
</reference>
<sequence length="320" mass="36810">MNEARIDQILENRKSYYEVLNVPRNADERTIRRVYRALALQLHPDKNINNEKANEAFCVVRRAYDILSDEWLRSVYDSYGEEGLFYCENVHGPTFTELVAIALLLLYEKLRAFIRYRGRFIRMLLNDPSWTSKPIFTMPHPFSKTKSKSKSKQTLSGPTAGKLFNIYLLLAACLVLCSGAFSIFVTFNGGKVATDTHTWLFARERFKGYTSAFVYQPPNGAGTRGVTVWHPPGLSEVEARKLVRQWVHEVCPVERLLAWASQERFAPSATMRVGRPLKAAPSPNRMAKRRWPRRHWRPKFTETFSVESADQLFALSPLCV</sequence>
<accession>G0U3N1</accession>